<dbReference type="OrthoDB" id="1939643at2759"/>
<feature type="region of interest" description="Disordered" evidence="1">
    <location>
        <begin position="44"/>
        <end position="68"/>
    </location>
</feature>
<dbReference type="InterPro" id="IPR025974">
    <property type="entry name" value="Mif2/CENP-C_cupin"/>
</dbReference>
<evidence type="ECO:0000313" key="3">
    <source>
        <dbReference type="EMBL" id="KAG7661906.1"/>
    </source>
</evidence>
<proteinExistence type="predicted"/>
<comment type="caution">
    <text evidence="3">The sequence shown here is derived from an EMBL/GenBank/DDBJ whole genome shotgun (WGS) entry which is preliminary data.</text>
</comment>
<feature type="domain" description="Mif2/CENP-C cupin" evidence="2">
    <location>
        <begin position="329"/>
        <end position="403"/>
    </location>
</feature>
<evidence type="ECO:0000256" key="1">
    <source>
        <dbReference type="SAM" id="MobiDB-lite"/>
    </source>
</evidence>
<feature type="region of interest" description="Disordered" evidence="1">
    <location>
        <begin position="94"/>
        <end position="236"/>
    </location>
</feature>
<dbReference type="Pfam" id="PF11699">
    <property type="entry name" value="CENP-C_C"/>
    <property type="match status" value="1"/>
</dbReference>
<feature type="region of interest" description="Disordered" evidence="1">
    <location>
        <begin position="1"/>
        <end position="29"/>
    </location>
</feature>
<evidence type="ECO:0000313" key="4">
    <source>
        <dbReference type="Proteomes" id="UP000694255"/>
    </source>
</evidence>
<protein>
    <submittedName>
        <fullName evidence="3">MIF2</fullName>
    </submittedName>
</protein>
<dbReference type="RefSeq" id="XP_049262139.1">
    <property type="nucleotide sequence ID" value="XM_049408546.1"/>
</dbReference>
<dbReference type="GeneID" id="73471373"/>
<dbReference type="EMBL" id="JAGSYN010000189">
    <property type="protein sequence ID" value="KAG7661906.1"/>
    <property type="molecule type" value="Genomic_DNA"/>
</dbReference>
<keyword evidence="4" id="KW-1185">Reference proteome</keyword>
<dbReference type="AlphaFoldDB" id="A0A8J5UKE3"/>
<feature type="compositionally biased region" description="Basic residues" evidence="1">
    <location>
        <begin position="226"/>
        <end position="236"/>
    </location>
</feature>
<name>A0A8J5UKE3_9ASCO</name>
<evidence type="ECO:0000259" key="2">
    <source>
        <dbReference type="Pfam" id="PF11699"/>
    </source>
</evidence>
<feature type="compositionally biased region" description="Basic and acidic residues" evidence="1">
    <location>
        <begin position="44"/>
        <end position="57"/>
    </location>
</feature>
<dbReference type="Proteomes" id="UP000694255">
    <property type="component" value="Unassembled WGS sequence"/>
</dbReference>
<feature type="compositionally biased region" description="Basic and acidic residues" evidence="1">
    <location>
        <begin position="200"/>
        <end position="211"/>
    </location>
</feature>
<gene>
    <name evidence="3" type="ORF">J8A68_004573</name>
</gene>
<sequence length="407" mass="46338">MNYPKLGSIARRTGFRPKKNLPKNQNGMEDIDEFFKTDKEDTFFKHRNDSSSDESTHDMPLQPISTIGQSSKILHNVARKIEFNDEETTKSFNLSPINHLHHHHHPRKYSPGDIAATTTTATSKIHKKSPLRSPLSETKSNQERKRGASSALFVQDNSDSFDEGQKQQQQPGPSAVLRPRPLVRPDAEPNRLLSPATIYKESHDARRRQDIDPSPLPSPPPDQARRLKRSMNMRSPRRMNDFRSRNREILPERKRDIYLRKSGIPGSAWLREGCLNMKVKDSNGDLISRNIAFSATAGDFQRVSENQNESCKVAKLFENEDDREGSTTTTTGILEVPFRKTKARHSTGGSLCVFHVMNGLMEITINGMTTFVVNKGCSFEVPCYNEYEIRNIGDRDARLFYVQVRKS</sequence>
<feature type="compositionally biased region" description="Basic residues" evidence="1">
    <location>
        <begin position="99"/>
        <end position="108"/>
    </location>
</feature>
<accession>A0A8J5UKE3</accession>
<reference evidence="3 4" key="1">
    <citation type="journal article" date="2021" name="DNA Res.">
        <title>Genome analysis of Candida subhashii reveals its hybrid nature and dual mitochondrial genome conformations.</title>
        <authorList>
            <person name="Mixao V."/>
            <person name="Hegedusova E."/>
            <person name="Saus E."/>
            <person name="Pryszcz L.P."/>
            <person name="Cillingova A."/>
            <person name="Nosek J."/>
            <person name="Gabaldon T."/>
        </authorList>
    </citation>
    <scope>NUCLEOTIDE SEQUENCE [LARGE SCALE GENOMIC DNA]</scope>
    <source>
        <strain evidence="3 4">CBS 10753</strain>
    </source>
</reference>
<organism evidence="3 4">
    <name type="scientific">[Candida] subhashii</name>
    <dbReference type="NCBI Taxonomy" id="561895"/>
    <lineage>
        <taxon>Eukaryota</taxon>
        <taxon>Fungi</taxon>
        <taxon>Dikarya</taxon>
        <taxon>Ascomycota</taxon>
        <taxon>Saccharomycotina</taxon>
        <taxon>Pichiomycetes</taxon>
        <taxon>Debaryomycetaceae</taxon>
        <taxon>Spathaspora</taxon>
    </lineage>
</organism>